<proteinExistence type="predicted"/>
<dbReference type="InterPro" id="IPR006311">
    <property type="entry name" value="TAT_signal"/>
</dbReference>
<name>A0ABX5QCF9_9MICO</name>
<dbReference type="Pfam" id="PF00768">
    <property type="entry name" value="Peptidase_S11"/>
    <property type="match status" value="1"/>
</dbReference>
<evidence type="ECO:0000313" key="3">
    <source>
        <dbReference type="EMBL" id="QAB16706.1"/>
    </source>
</evidence>
<dbReference type="EMBL" id="CP035037">
    <property type="protein sequence ID" value="QAB16706.1"/>
    <property type="molecule type" value="Genomic_DNA"/>
</dbReference>
<keyword evidence="3" id="KW-0121">Carboxypeptidase</keyword>
<protein>
    <submittedName>
        <fullName evidence="3">D-alanyl-D-alanine carboxypeptidase</fullName>
    </submittedName>
</protein>
<dbReference type="RefSeq" id="WP_128386056.1">
    <property type="nucleotide sequence ID" value="NZ_CP035037.1"/>
</dbReference>
<dbReference type="InterPro" id="IPR001967">
    <property type="entry name" value="Peptidase_S11_N"/>
</dbReference>
<dbReference type="Proteomes" id="UP000285768">
    <property type="component" value="Chromosome"/>
</dbReference>
<keyword evidence="3" id="KW-0645">Protease</keyword>
<dbReference type="SUPFAM" id="SSF56601">
    <property type="entry name" value="beta-lactamase/transpeptidase-like"/>
    <property type="match status" value="1"/>
</dbReference>
<evidence type="ECO:0000313" key="4">
    <source>
        <dbReference type="Proteomes" id="UP000285768"/>
    </source>
</evidence>
<sequence>MNRSRPRGRRALIAALSVFVVAALAAGGYTAACALAPLPAPTIETSPDFAEGGEGALMAGDAAAAQAAVDAQHLPTAIGYLHEDEVWANDATAYPLASISKLVTVLVCAEVQPIELGSDGPVYVWTDADRERQDGYLALDGVAYPIPVGTEITLRQMLQFIFLPSANDYAAAYARWTFGDDDAFLAAVDDWKQRHGIESLQFVEPTGMDEGNMASAPDVLRIARLVLQNPALAEFTRLPSAEMPWGVGLIENTNPLLTEMPGIVGVKTGRSSMAGFNFAVAQQVDVVGRDVVQMSVTLGRDSTEARAQSGRDMLAALDALPGIAPILEEGAVIGEAVTVDGTRIPLVAERGAAVTLLPGESARRSAALDAGSLGEAGAEVGSVEVDAPSAAQSIAVIATAEVVEPDLWWRLTHPSELFGW</sequence>
<evidence type="ECO:0000259" key="2">
    <source>
        <dbReference type="Pfam" id="PF00768"/>
    </source>
</evidence>
<evidence type="ECO:0000256" key="1">
    <source>
        <dbReference type="SAM" id="SignalP"/>
    </source>
</evidence>
<dbReference type="Gene3D" id="3.40.710.10">
    <property type="entry name" value="DD-peptidase/beta-lactamase superfamily"/>
    <property type="match status" value="1"/>
</dbReference>
<feature type="chain" id="PRO_5047348380" evidence="1">
    <location>
        <begin position="26"/>
        <end position="420"/>
    </location>
</feature>
<dbReference type="GO" id="GO:0004180">
    <property type="term" value="F:carboxypeptidase activity"/>
    <property type="evidence" value="ECO:0007669"/>
    <property type="project" value="UniProtKB-KW"/>
</dbReference>
<keyword evidence="4" id="KW-1185">Reference proteome</keyword>
<organism evidence="3 4">
    <name type="scientific">Leucobacter muris</name>
    <dbReference type="NCBI Taxonomy" id="1935379"/>
    <lineage>
        <taxon>Bacteria</taxon>
        <taxon>Bacillati</taxon>
        <taxon>Actinomycetota</taxon>
        <taxon>Actinomycetes</taxon>
        <taxon>Micrococcales</taxon>
        <taxon>Microbacteriaceae</taxon>
        <taxon>Leucobacter</taxon>
    </lineage>
</organism>
<gene>
    <name evidence="3" type="ORF">Leucomu_01060</name>
</gene>
<keyword evidence="3" id="KW-0378">Hydrolase</keyword>
<dbReference type="PROSITE" id="PS51318">
    <property type="entry name" value="TAT"/>
    <property type="match status" value="1"/>
</dbReference>
<feature type="domain" description="Peptidase S11 D-alanyl-D-alanine carboxypeptidase A N-terminal" evidence="2">
    <location>
        <begin position="90"/>
        <end position="280"/>
    </location>
</feature>
<reference evidence="3 4" key="1">
    <citation type="submission" date="2019-01" db="EMBL/GenBank/DDBJ databases">
        <title>Leucobacter muris sp. nov. isolated from the nose of a laboratory mouse.</title>
        <authorList>
            <person name="Benga L."/>
            <person name="Sproeer C."/>
            <person name="Schumann P."/>
            <person name="Verbarg S."/>
            <person name="Bunk B."/>
            <person name="Engelhardt E."/>
            <person name="Benten P.M."/>
            <person name="Sager M."/>
        </authorList>
    </citation>
    <scope>NUCLEOTIDE SEQUENCE [LARGE SCALE GENOMIC DNA]</scope>
    <source>
        <strain evidence="3 4">DSM 101948</strain>
    </source>
</reference>
<feature type="signal peptide" evidence="1">
    <location>
        <begin position="1"/>
        <end position="25"/>
    </location>
</feature>
<keyword evidence="1" id="KW-0732">Signal</keyword>
<dbReference type="InterPro" id="IPR012338">
    <property type="entry name" value="Beta-lactam/transpept-like"/>
</dbReference>
<accession>A0ABX5QCF9</accession>